<dbReference type="PANTHER" id="PTHR35486:SF1">
    <property type="entry name" value="OS02G0689500 PROTEIN"/>
    <property type="match status" value="1"/>
</dbReference>
<comment type="caution">
    <text evidence="2">The sequence shown here is derived from an EMBL/GenBank/DDBJ whole genome shotgun (WGS) entry which is preliminary data.</text>
</comment>
<name>A0ABD3KJI5_EUCGL</name>
<feature type="region of interest" description="Disordered" evidence="1">
    <location>
        <begin position="32"/>
        <end position="65"/>
    </location>
</feature>
<dbReference type="Proteomes" id="UP001634007">
    <property type="component" value="Unassembled WGS sequence"/>
</dbReference>
<reference evidence="2 3" key="1">
    <citation type="submission" date="2024-11" db="EMBL/GenBank/DDBJ databases">
        <title>Chromosome-level genome assembly of Eucalyptus globulus Labill. provides insights into its genome evolution.</title>
        <authorList>
            <person name="Li X."/>
        </authorList>
    </citation>
    <scope>NUCLEOTIDE SEQUENCE [LARGE SCALE GENOMIC DNA]</scope>
    <source>
        <strain evidence="2">CL2024</strain>
        <tissue evidence="2">Fresh tender leaves</tissue>
    </source>
</reference>
<dbReference type="EMBL" id="JBJKBG010000005">
    <property type="protein sequence ID" value="KAL3739059.1"/>
    <property type="molecule type" value="Genomic_DNA"/>
</dbReference>
<feature type="compositionally biased region" description="Basic and acidic residues" evidence="1">
    <location>
        <begin position="208"/>
        <end position="225"/>
    </location>
</feature>
<evidence type="ECO:0000313" key="2">
    <source>
        <dbReference type="EMBL" id="KAL3739059.1"/>
    </source>
</evidence>
<keyword evidence="3" id="KW-1185">Reference proteome</keyword>
<accession>A0ABD3KJI5</accession>
<feature type="compositionally biased region" description="Low complexity" evidence="1">
    <location>
        <begin position="253"/>
        <end position="263"/>
    </location>
</feature>
<organism evidence="2 3">
    <name type="scientific">Eucalyptus globulus</name>
    <name type="common">Tasmanian blue gum</name>
    <dbReference type="NCBI Taxonomy" id="34317"/>
    <lineage>
        <taxon>Eukaryota</taxon>
        <taxon>Viridiplantae</taxon>
        <taxon>Streptophyta</taxon>
        <taxon>Embryophyta</taxon>
        <taxon>Tracheophyta</taxon>
        <taxon>Spermatophyta</taxon>
        <taxon>Magnoliopsida</taxon>
        <taxon>eudicotyledons</taxon>
        <taxon>Gunneridae</taxon>
        <taxon>Pentapetalae</taxon>
        <taxon>rosids</taxon>
        <taxon>malvids</taxon>
        <taxon>Myrtales</taxon>
        <taxon>Myrtaceae</taxon>
        <taxon>Myrtoideae</taxon>
        <taxon>Eucalypteae</taxon>
        <taxon>Eucalyptus</taxon>
    </lineage>
</organism>
<feature type="region of interest" description="Disordered" evidence="1">
    <location>
        <begin position="202"/>
        <end position="267"/>
    </location>
</feature>
<evidence type="ECO:0000313" key="3">
    <source>
        <dbReference type="Proteomes" id="UP001634007"/>
    </source>
</evidence>
<evidence type="ECO:0000256" key="1">
    <source>
        <dbReference type="SAM" id="MobiDB-lite"/>
    </source>
</evidence>
<proteinExistence type="predicted"/>
<protein>
    <submittedName>
        <fullName evidence="2">Uncharacterized protein</fullName>
    </submittedName>
</protein>
<dbReference type="AlphaFoldDB" id="A0ABD3KJI5"/>
<sequence>MKCRKHPFDQSSAVGVCAPCLRERLAALIAAQAEAEAEAEAHAPAAADRRKPDPQPPPPQHLVFPRSVSPYISRRKSDAVGCHGHGQPHHHHHLFYRTPQVGPAYKYSDAAGGFVASESESEPRRKKKKRGKFSLFAGLFGKSRSERFDPESDARLYCDWDASLSRLHRDSSRATPPSSSWLSFLSRRGKCRPRGCAAAAEDSVSAFESRRPRPARDRGMSPERGEESDDEDRSPPPPLGSGYASESSHGRPRGTTPVRPRTGAHSRTVSGLSFCLSPLVRPSPARQWSHLKCGFQPDARYAGDIIRVLPGHPHLSAAASYRGNRSRKLADFGRVNPNS</sequence>
<dbReference type="PANTHER" id="PTHR35486">
    <property type="entry name" value="EXPRESSED PROTEIN"/>
    <property type="match status" value="1"/>
</dbReference>
<gene>
    <name evidence="2" type="ORF">ACJRO7_020456</name>
</gene>